<evidence type="ECO:0008006" key="10">
    <source>
        <dbReference type="Google" id="ProtNLM"/>
    </source>
</evidence>
<keyword evidence="9" id="KW-1185">Reference proteome</keyword>
<evidence type="ECO:0000259" key="7">
    <source>
        <dbReference type="PROSITE" id="PS50929"/>
    </source>
</evidence>
<evidence type="ECO:0000256" key="4">
    <source>
        <dbReference type="ARBA" id="ARBA00023136"/>
    </source>
</evidence>
<dbReference type="InterPro" id="IPR039421">
    <property type="entry name" value="Type_1_exporter"/>
</dbReference>
<dbReference type="SUPFAM" id="SSF90123">
    <property type="entry name" value="ABC transporter transmembrane region"/>
    <property type="match status" value="1"/>
</dbReference>
<protein>
    <recommendedName>
        <fullName evidence="10">ABC transporter domain-containing protein</fullName>
    </recommendedName>
</protein>
<keyword evidence="2 5" id="KW-0812">Transmembrane</keyword>
<dbReference type="Pfam" id="PF00005">
    <property type="entry name" value="ABC_tran"/>
    <property type="match status" value="1"/>
</dbReference>
<evidence type="ECO:0000256" key="5">
    <source>
        <dbReference type="SAM" id="Phobius"/>
    </source>
</evidence>
<dbReference type="PROSITE" id="PS50929">
    <property type="entry name" value="ABC_TM1F"/>
    <property type="match status" value="1"/>
</dbReference>
<dbReference type="InterPro" id="IPR036640">
    <property type="entry name" value="ABC1_TM_sf"/>
</dbReference>
<feature type="domain" description="ABC transmembrane type-1" evidence="7">
    <location>
        <begin position="301"/>
        <end position="465"/>
    </location>
</feature>
<reference evidence="8" key="2">
    <citation type="submission" date="2023-05" db="EMBL/GenBank/DDBJ databases">
        <authorList>
            <person name="Fouks B."/>
        </authorList>
    </citation>
    <scope>NUCLEOTIDE SEQUENCE</scope>
    <source>
        <strain evidence="8">Stay&amp;Tobe</strain>
        <tissue evidence="8">Testes</tissue>
    </source>
</reference>
<sequence length="489" mass="55077">TLHNLNFETTAGTNVAFVDVNGKASTSIMDILLGFYEPASGKVLFEGIPQYPLNMVAVISFNPQLFSCLSVLDNIQIGLKDIEFDQILQVCIDTGVHGYIPGLSLGYDTLVGENFAVDLKQRIVLARTAIRNPTILIIDDITSQHTVDIQGNRSLIEAFHKVMDSCTTVVFSQRLPIIQHANKICILEILLQNGTEEKQRKMTQFIFEPEFLNQAELPHVGRCSMVCLNSPEWPWIALGLISHIITGLGLPACARLFGDIFVPREELPRTSQFWGYMILIVGSIVGVSFWLQVTAPRICEVVGACTSMFAAMVAAFLHGWKMELVLLLVFPALAFAFHIKTRTIVSQQQHQYKLMKPANQIMAECLQKIRTLRILGGEEMFEKLYAKKLTEPYLLTRKHATIYAVVYALAESGVHVLYAASFKFGFFLIQSQHMGLVSVYRIFFPLGICIISMSHLLIYRQEWINAQDTLQNLFKLVRSDKLLKNQKIN</sequence>
<proteinExistence type="predicted"/>
<evidence type="ECO:0000256" key="2">
    <source>
        <dbReference type="ARBA" id="ARBA00022692"/>
    </source>
</evidence>
<dbReference type="PANTHER" id="PTHR24221">
    <property type="entry name" value="ATP-BINDING CASSETTE SUB-FAMILY B"/>
    <property type="match status" value="1"/>
</dbReference>
<evidence type="ECO:0000256" key="3">
    <source>
        <dbReference type="ARBA" id="ARBA00022989"/>
    </source>
</evidence>
<evidence type="ECO:0000259" key="6">
    <source>
        <dbReference type="PROSITE" id="PS50893"/>
    </source>
</evidence>
<dbReference type="AlphaFoldDB" id="A0AAD8AGF0"/>
<keyword evidence="3 5" id="KW-1133">Transmembrane helix</keyword>
<dbReference type="Gene3D" id="1.20.1560.10">
    <property type="entry name" value="ABC transporter type 1, transmembrane domain"/>
    <property type="match status" value="2"/>
</dbReference>
<evidence type="ECO:0000313" key="9">
    <source>
        <dbReference type="Proteomes" id="UP001233999"/>
    </source>
</evidence>
<keyword evidence="4 5" id="KW-0472">Membrane</keyword>
<comment type="subcellular location">
    <subcellularLocation>
        <location evidence="1">Membrane</location>
        <topology evidence="1">Multi-pass membrane protein</topology>
    </subcellularLocation>
</comment>
<accession>A0AAD8AGF0</accession>
<name>A0AAD8AGF0_DIPPU</name>
<dbReference type="PROSITE" id="PS50893">
    <property type="entry name" value="ABC_TRANSPORTER_2"/>
    <property type="match status" value="1"/>
</dbReference>
<evidence type="ECO:0000256" key="1">
    <source>
        <dbReference type="ARBA" id="ARBA00004141"/>
    </source>
</evidence>
<dbReference type="Gene3D" id="3.40.50.300">
    <property type="entry name" value="P-loop containing nucleotide triphosphate hydrolases"/>
    <property type="match status" value="1"/>
</dbReference>
<feature type="domain" description="ABC transporter" evidence="6">
    <location>
        <begin position="1"/>
        <end position="212"/>
    </location>
</feature>
<dbReference type="EMBL" id="JASPKZ010001229">
    <property type="protein sequence ID" value="KAJ9598305.1"/>
    <property type="molecule type" value="Genomic_DNA"/>
</dbReference>
<dbReference type="InterPro" id="IPR003439">
    <property type="entry name" value="ABC_transporter-like_ATP-bd"/>
</dbReference>
<dbReference type="GO" id="GO:0016887">
    <property type="term" value="F:ATP hydrolysis activity"/>
    <property type="evidence" value="ECO:0007669"/>
    <property type="project" value="InterPro"/>
</dbReference>
<feature type="transmembrane region" description="Helical" evidence="5">
    <location>
        <begin position="400"/>
        <end position="420"/>
    </location>
</feature>
<evidence type="ECO:0000313" key="8">
    <source>
        <dbReference type="EMBL" id="KAJ9598305.1"/>
    </source>
</evidence>
<reference evidence="8" key="1">
    <citation type="journal article" date="2023" name="IScience">
        <title>Live-bearing cockroach genome reveals convergent evolutionary mechanisms linked to viviparity in insects and beyond.</title>
        <authorList>
            <person name="Fouks B."/>
            <person name="Harrison M.C."/>
            <person name="Mikhailova A.A."/>
            <person name="Marchal E."/>
            <person name="English S."/>
            <person name="Carruthers M."/>
            <person name="Jennings E.C."/>
            <person name="Chiamaka E.L."/>
            <person name="Frigard R.A."/>
            <person name="Pippel M."/>
            <person name="Attardo G.M."/>
            <person name="Benoit J.B."/>
            <person name="Bornberg-Bauer E."/>
            <person name="Tobe S.S."/>
        </authorList>
    </citation>
    <scope>NUCLEOTIDE SEQUENCE</scope>
    <source>
        <strain evidence="8">Stay&amp;Tobe</strain>
    </source>
</reference>
<dbReference type="PANTHER" id="PTHR24221:SF654">
    <property type="entry name" value="ATP-BINDING CASSETTE SUB-FAMILY B MEMBER 6"/>
    <property type="match status" value="1"/>
</dbReference>
<dbReference type="Proteomes" id="UP001233999">
    <property type="component" value="Unassembled WGS sequence"/>
</dbReference>
<dbReference type="InterPro" id="IPR011527">
    <property type="entry name" value="ABC1_TM_dom"/>
</dbReference>
<dbReference type="Pfam" id="PF00664">
    <property type="entry name" value="ABC_membrane"/>
    <property type="match status" value="1"/>
</dbReference>
<gene>
    <name evidence="8" type="ORF">L9F63_010983</name>
</gene>
<feature type="transmembrane region" description="Helical" evidence="5">
    <location>
        <begin position="324"/>
        <end position="345"/>
    </location>
</feature>
<comment type="caution">
    <text evidence="8">The sequence shown here is derived from an EMBL/GenBank/DDBJ whole genome shotgun (WGS) entry which is preliminary data.</text>
</comment>
<dbReference type="GO" id="GO:0140359">
    <property type="term" value="F:ABC-type transporter activity"/>
    <property type="evidence" value="ECO:0007669"/>
    <property type="project" value="InterPro"/>
</dbReference>
<feature type="transmembrane region" description="Helical" evidence="5">
    <location>
        <begin position="273"/>
        <end position="291"/>
    </location>
</feature>
<dbReference type="SUPFAM" id="SSF52540">
    <property type="entry name" value="P-loop containing nucleoside triphosphate hydrolases"/>
    <property type="match status" value="1"/>
</dbReference>
<dbReference type="GO" id="GO:0016020">
    <property type="term" value="C:membrane"/>
    <property type="evidence" value="ECO:0007669"/>
    <property type="project" value="UniProtKB-SubCell"/>
</dbReference>
<feature type="transmembrane region" description="Helical" evidence="5">
    <location>
        <begin position="440"/>
        <end position="459"/>
    </location>
</feature>
<dbReference type="GO" id="GO:0005524">
    <property type="term" value="F:ATP binding"/>
    <property type="evidence" value="ECO:0007669"/>
    <property type="project" value="InterPro"/>
</dbReference>
<feature type="transmembrane region" description="Helical" evidence="5">
    <location>
        <begin position="298"/>
        <end position="318"/>
    </location>
</feature>
<dbReference type="InterPro" id="IPR027417">
    <property type="entry name" value="P-loop_NTPase"/>
</dbReference>
<feature type="non-terminal residue" evidence="8">
    <location>
        <position position="489"/>
    </location>
</feature>
<organism evidence="8 9">
    <name type="scientific">Diploptera punctata</name>
    <name type="common">Pacific beetle cockroach</name>
    <dbReference type="NCBI Taxonomy" id="6984"/>
    <lineage>
        <taxon>Eukaryota</taxon>
        <taxon>Metazoa</taxon>
        <taxon>Ecdysozoa</taxon>
        <taxon>Arthropoda</taxon>
        <taxon>Hexapoda</taxon>
        <taxon>Insecta</taxon>
        <taxon>Pterygota</taxon>
        <taxon>Neoptera</taxon>
        <taxon>Polyneoptera</taxon>
        <taxon>Dictyoptera</taxon>
        <taxon>Blattodea</taxon>
        <taxon>Blaberoidea</taxon>
        <taxon>Blaberidae</taxon>
        <taxon>Diplopterinae</taxon>
        <taxon>Diploptera</taxon>
    </lineage>
</organism>